<dbReference type="Proteomes" id="UP000009328">
    <property type="component" value="Unassembled WGS sequence"/>
</dbReference>
<evidence type="ECO:0000313" key="2">
    <source>
        <dbReference type="Proteomes" id="UP000009328"/>
    </source>
</evidence>
<name>K0KYD0_WICCF</name>
<sequence>MSSPGDYFKLIQEDYQKVKHRISHKPMSIVQANEYFQRHKGSIITNFFFQIKKPLNKIRFWKIFTIETGDEESIVINQSLIYVLCLYITSLDRYNEPYSENIDPQNPSKSIISLSLSETCRHFYKLLYIFPSALVMNKVIIGDGDQVDPDDDSNIFNDVELQAGKDFISYNLGEVIPTLKNEYVPEEVNYSMNEVRDTNDEFKYKCHKFNQDKLVESMTKMNEKLSFELSRKPLKSLLLFFGKLLPPLFAGDYSNFMFKNQNSSKILYDDFFFDPVTRLFQFAMDDSDTDSLDPNNILNVLHPGTDNHIVSKTRYYDDDESTLFHSEETWEDENLSIIILHLKDQRFFHNVNKGGRGLKNFIEDSKIFNSIVSNLIKDQSDSQNSNYIIITDYQYSLLINIQNQDKSKQYSIIKNQINSFDPNSEPITPSSSDDETLSSGEYDLEVLICKNVFYKNLDLNEMNYNQINIIESRLMTSIFLLESFLKSLESRKTSRRFQRRKRKAKGKQIKAH</sequence>
<keyword evidence="2" id="KW-1185">Reference proteome</keyword>
<dbReference type="STRING" id="1206466.K0KYD0"/>
<dbReference type="AlphaFoldDB" id="K0KYD0"/>
<evidence type="ECO:0000313" key="1">
    <source>
        <dbReference type="EMBL" id="CCH46103.1"/>
    </source>
</evidence>
<protein>
    <submittedName>
        <fullName evidence="1">Uncharacterized protein</fullName>
    </submittedName>
</protein>
<accession>K0KYD0</accession>
<dbReference type="HOGENOM" id="CLU_532325_0_0_1"/>
<organism evidence="1 2">
    <name type="scientific">Wickerhamomyces ciferrii (strain ATCC 14091 / BCRC 22168 / CBS 111 / JCM 3599 / NBRC 0793 / NRRL Y-1031 F-60-10)</name>
    <name type="common">Yeast</name>
    <name type="synonym">Pichia ciferrii</name>
    <dbReference type="NCBI Taxonomy" id="1206466"/>
    <lineage>
        <taxon>Eukaryota</taxon>
        <taxon>Fungi</taxon>
        <taxon>Dikarya</taxon>
        <taxon>Ascomycota</taxon>
        <taxon>Saccharomycotina</taxon>
        <taxon>Saccharomycetes</taxon>
        <taxon>Phaffomycetales</taxon>
        <taxon>Wickerhamomycetaceae</taxon>
        <taxon>Wickerhamomyces</taxon>
    </lineage>
</organism>
<reference evidence="1 2" key="1">
    <citation type="journal article" date="2012" name="Eukaryot. Cell">
        <title>Draft genome sequence of Wickerhamomyces ciferrii NRRL Y-1031 F-60-10.</title>
        <authorList>
            <person name="Schneider J."/>
            <person name="Andrea H."/>
            <person name="Blom J."/>
            <person name="Jaenicke S."/>
            <person name="Ruckert C."/>
            <person name="Schorsch C."/>
            <person name="Szczepanowski R."/>
            <person name="Farwick M."/>
            <person name="Goesmann A."/>
            <person name="Puhler A."/>
            <person name="Schaffer S."/>
            <person name="Tauch A."/>
            <person name="Kohler T."/>
            <person name="Brinkrolf K."/>
        </authorList>
    </citation>
    <scope>NUCLEOTIDE SEQUENCE [LARGE SCALE GENOMIC DNA]</scope>
    <source>
        <strain evidence="2">ATCC 14091 / BCRC 22168 / CBS 111 / JCM 3599 / NBRC 0793 / NRRL Y-1031 F-60-10</strain>
    </source>
</reference>
<dbReference type="InParanoid" id="K0KYD0"/>
<comment type="caution">
    <text evidence="1">The sequence shown here is derived from an EMBL/GenBank/DDBJ whole genome shotgun (WGS) entry which is preliminary data.</text>
</comment>
<dbReference type="EMBL" id="CAIF01000229">
    <property type="protein sequence ID" value="CCH46103.1"/>
    <property type="molecule type" value="Genomic_DNA"/>
</dbReference>
<proteinExistence type="predicted"/>
<gene>
    <name evidence="1" type="ORF">BN7_5691</name>
</gene>